<feature type="domain" description="HSF-type DNA-binding" evidence="9">
    <location>
        <begin position="41"/>
        <end position="146"/>
    </location>
</feature>
<dbReference type="PANTHER" id="PTHR10015:SF427">
    <property type="entry name" value="HEAT SHOCK FACTOR PROTEIN"/>
    <property type="match status" value="1"/>
</dbReference>
<evidence type="ECO:0000256" key="2">
    <source>
        <dbReference type="ARBA" id="ARBA00006403"/>
    </source>
</evidence>
<organism evidence="10 11">
    <name type="scientific">Thamnidium elegans</name>
    <dbReference type="NCBI Taxonomy" id="101142"/>
    <lineage>
        <taxon>Eukaryota</taxon>
        <taxon>Fungi</taxon>
        <taxon>Fungi incertae sedis</taxon>
        <taxon>Mucoromycota</taxon>
        <taxon>Mucoromycotina</taxon>
        <taxon>Mucoromycetes</taxon>
        <taxon>Mucorales</taxon>
        <taxon>Mucorineae</taxon>
        <taxon>Mucoraceae</taxon>
        <taxon>Thamnidium</taxon>
    </lineage>
</organism>
<evidence type="ECO:0000256" key="5">
    <source>
        <dbReference type="ARBA" id="ARBA00023163"/>
    </source>
</evidence>
<feature type="region of interest" description="Disordered" evidence="8">
    <location>
        <begin position="379"/>
        <end position="469"/>
    </location>
</feature>
<proteinExistence type="inferred from homology"/>
<feature type="compositionally biased region" description="Low complexity" evidence="8">
    <location>
        <begin position="386"/>
        <end position="458"/>
    </location>
</feature>
<keyword evidence="11" id="KW-1185">Reference proteome</keyword>
<evidence type="ECO:0000256" key="6">
    <source>
        <dbReference type="ARBA" id="ARBA00023242"/>
    </source>
</evidence>
<accession>A0A8H7SV76</accession>
<keyword evidence="3" id="KW-0805">Transcription regulation</keyword>
<sequence>MYQNTAPLKDIEKKIPAKQFKTIAPIVAATTSNTTPASQKNIPPFLNKLYSMVNDPESDDLICWSDDGASFFVNRQEDFARKVLPRFFKHKKFSSFVRQLNMYGFHKVPHLQQGVLETDGESERWEFSNPHFQRNQRDLLLLVNRKKGPNTDEKEISSIDLHHILEEIQSIKKHQTNISTQLQNIQRDNQVLWQETMAARERHVRHQETIDKILRFLASVFSNNDKRNAIPRKRRFLLGPADESDHELELENGNHQNQFQNMATTVSEESGRPTKIPRQAEPASSFNIDDYVNGKSDISELSTTLPEHLKNTTSATSSDLDDAIALNDQSKIDHSAIASINDFSNITNIPQLQNLQNLITLAQSNPDLLNQLTNEVFYGSSSDPFSSQTHHPQSQQQQQQQQKQQQQQQRNHQQQLQPQLSLPQQLTQPLQPQPNQSPATYTHNTTTNNNNSPNQNYTHVPSNSIYIPPTSSALNTTQAAQTIDQVTNSISNISHTADALNQDIDDLGISLQQLANHLGFDPSKNVSDTERIDDVADGELLDMDEFLNTYGPDVNSDFTNNQAQNTATITDIPSTATTRSPSPVVSTPGSIASTYTNKNK</sequence>
<feature type="region of interest" description="Disordered" evidence="8">
    <location>
        <begin position="573"/>
        <end position="600"/>
    </location>
</feature>
<protein>
    <recommendedName>
        <fullName evidence="9">HSF-type DNA-binding domain-containing protein</fullName>
    </recommendedName>
</protein>
<gene>
    <name evidence="10" type="ORF">INT48_003959</name>
</gene>
<name>A0A8H7SV76_9FUNG</name>
<dbReference type="AlphaFoldDB" id="A0A8H7SV76"/>
<dbReference type="Proteomes" id="UP000613177">
    <property type="component" value="Unassembled WGS sequence"/>
</dbReference>
<evidence type="ECO:0000313" key="11">
    <source>
        <dbReference type="Proteomes" id="UP000613177"/>
    </source>
</evidence>
<evidence type="ECO:0000256" key="7">
    <source>
        <dbReference type="RuleBase" id="RU004020"/>
    </source>
</evidence>
<evidence type="ECO:0000259" key="9">
    <source>
        <dbReference type="SMART" id="SM00415"/>
    </source>
</evidence>
<dbReference type="PRINTS" id="PR00056">
    <property type="entry name" value="HSFDOMAIN"/>
</dbReference>
<dbReference type="Gene3D" id="1.10.10.10">
    <property type="entry name" value="Winged helix-like DNA-binding domain superfamily/Winged helix DNA-binding domain"/>
    <property type="match status" value="1"/>
</dbReference>
<dbReference type="InterPro" id="IPR036388">
    <property type="entry name" value="WH-like_DNA-bd_sf"/>
</dbReference>
<dbReference type="SUPFAM" id="SSF46785">
    <property type="entry name" value="Winged helix' DNA-binding domain"/>
    <property type="match status" value="1"/>
</dbReference>
<comment type="similarity">
    <text evidence="2 7">Belongs to the HSF family.</text>
</comment>
<evidence type="ECO:0000256" key="8">
    <source>
        <dbReference type="SAM" id="MobiDB-lite"/>
    </source>
</evidence>
<dbReference type="GO" id="GO:0005634">
    <property type="term" value="C:nucleus"/>
    <property type="evidence" value="ECO:0007669"/>
    <property type="project" value="UniProtKB-SubCell"/>
</dbReference>
<dbReference type="EMBL" id="JAEPRE010000026">
    <property type="protein sequence ID" value="KAG2235847.1"/>
    <property type="molecule type" value="Genomic_DNA"/>
</dbReference>
<evidence type="ECO:0000256" key="4">
    <source>
        <dbReference type="ARBA" id="ARBA00023125"/>
    </source>
</evidence>
<dbReference type="SMART" id="SM00415">
    <property type="entry name" value="HSF"/>
    <property type="match status" value="1"/>
</dbReference>
<dbReference type="GO" id="GO:0043565">
    <property type="term" value="F:sequence-specific DNA binding"/>
    <property type="evidence" value="ECO:0007669"/>
    <property type="project" value="InterPro"/>
</dbReference>
<keyword evidence="5" id="KW-0804">Transcription</keyword>
<comment type="caution">
    <text evidence="10">The sequence shown here is derived from an EMBL/GenBank/DDBJ whole genome shotgun (WGS) entry which is preliminary data.</text>
</comment>
<keyword evidence="4" id="KW-0238">DNA-binding</keyword>
<evidence type="ECO:0000256" key="3">
    <source>
        <dbReference type="ARBA" id="ARBA00023015"/>
    </source>
</evidence>
<evidence type="ECO:0000313" key="10">
    <source>
        <dbReference type="EMBL" id="KAG2235847.1"/>
    </source>
</evidence>
<dbReference type="InterPro" id="IPR036390">
    <property type="entry name" value="WH_DNA-bd_sf"/>
</dbReference>
<dbReference type="PANTHER" id="PTHR10015">
    <property type="entry name" value="HEAT SHOCK TRANSCRIPTION FACTOR"/>
    <property type="match status" value="1"/>
</dbReference>
<feature type="compositionally biased region" description="Polar residues" evidence="8">
    <location>
        <begin position="459"/>
        <end position="469"/>
    </location>
</feature>
<dbReference type="InterPro" id="IPR000232">
    <property type="entry name" value="HSF_DNA-bd"/>
</dbReference>
<comment type="subcellular location">
    <subcellularLocation>
        <location evidence="1">Nucleus</location>
    </subcellularLocation>
</comment>
<dbReference type="FunFam" id="1.10.10.10:FF:000027">
    <property type="entry name" value="Heat shock transcription factor 1"/>
    <property type="match status" value="1"/>
</dbReference>
<keyword evidence="6" id="KW-0539">Nucleus</keyword>
<reference evidence="10" key="1">
    <citation type="submission" date="2021-01" db="EMBL/GenBank/DDBJ databases">
        <title>Metabolic potential, ecology and presence of endohyphal bacteria is reflected in genomic diversity of Mucoromycotina.</title>
        <authorList>
            <person name="Muszewska A."/>
            <person name="Okrasinska A."/>
            <person name="Steczkiewicz K."/>
            <person name="Drgas O."/>
            <person name="Orlowska M."/>
            <person name="Perlinska-Lenart U."/>
            <person name="Aleksandrzak-Piekarczyk T."/>
            <person name="Szatraj K."/>
            <person name="Zielenkiewicz U."/>
            <person name="Pilsyk S."/>
            <person name="Malc E."/>
            <person name="Mieczkowski P."/>
            <person name="Kruszewska J.S."/>
            <person name="Biernat P."/>
            <person name="Pawlowska J."/>
        </authorList>
    </citation>
    <scope>NUCLEOTIDE SEQUENCE</scope>
    <source>
        <strain evidence="10">WA0000018081</strain>
    </source>
</reference>
<evidence type="ECO:0000256" key="1">
    <source>
        <dbReference type="ARBA" id="ARBA00004123"/>
    </source>
</evidence>
<dbReference type="Pfam" id="PF00447">
    <property type="entry name" value="HSF_DNA-bind"/>
    <property type="match status" value="1"/>
</dbReference>
<dbReference type="GO" id="GO:0003700">
    <property type="term" value="F:DNA-binding transcription factor activity"/>
    <property type="evidence" value="ECO:0007669"/>
    <property type="project" value="InterPro"/>
</dbReference>